<dbReference type="SUPFAM" id="SSF51735">
    <property type="entry name" value="NAD(P)-binding Rossmann-fold domains"/>
    <property type="match status" value="1"/>
</dbReference>
<dbReference type="InterPro" id="IPR036291">
    <property type="entry name" value="NAD(P)-bd_dom_sf"/>
</dbReference>
<protein>
    <submittedName>
        <fullName evidence="3">SDR family oxidoreductase</fullName>
    </submittedName>
</protein>
<reference evidence="3" key="1">
    <citation type="submission" date="2021-12" db="EMBL/GenBank/DDBJ databases">
        <title>Discovery of the Pendulisporaceae a myxobacterial family with distinct sporulation behavior and unique specialized metabolism.</title>
        <authorList>
            <person name="Garcia R."/>
            <person name="Popoff A."/>
            <person name="Bader C.D."/>
            <person name="Loehr J."/>
            <person name="Walesch S."/>
            <person name="Walt C."/>
            <person name="Boldt J."/>
            <person name="Bunk B."/>
            <person name="Haeckl F.J.F.P.J."/>
            <person name="Gunesch A.P."/>
            <person name="Birkelbach J."/>
            <person name="Nuebel U."/>
            <person name="Pietschmann T."/>
            <person name="Bach T."/>
            <person name="Mueller R."/>
        </authorList>
    </citation>
    <scope>NUCLEOTIDE SEQUENCE</scope>
    <source>
        <strain evidence="3">MSr11367</strain>
    </source>
</reference>
<gene>
    <name evidence="3" type="ORF">LVJ94_47840</name>
</gene>
<dbReference type="Proteomes" id="UP001374803">
    <property type="component" value="Chromosome"/>
</dbReference>
<organism evidence="3 4">
    <name type="scientific">Pendulispora rubella</name>
    <dbReference type="NCBI Taxonomy" id="2741070"/>
    <lineage>
        <taxon>Bacteria</taxon>
        <taxon>Pseudomonadati</taxon>
        <taxon>Myxococcota</taxon>
        <taxon>Myxococcia</taxon>
        <taxon>Myxococcales</taxon>
        <taxon>Sorangiineae</taxon>
        <taxon>Pendulisporaceae</taxon>
        <taxon>Pendulispora</taxon>
    </lineage>
</organism>
<keyword evidence="4" id="KW-1185">Reference proteome</keyword>
<dbReference type="RefSeq" id="WP_394834237.1">
    <property type="nucleotide sequence ID" value="NZ_CP089929.1"/>
</dbReference>
<proteinExistence type="inferred from homology"/>
<dbReference type="PANTHER" id="PTHR43639:SF1">
    <property type="entry name" value="SHORT-CHAIN DEHYDROGENASE_REDUCTASE FAMILY PROTEIN"/>
    <property type="match status" value="1"/>
</dbReference>
<dbReference type="PRINTS" id="PR00081">
    <property type="entry name" value="GDHRDH"/>
</dbReference>
<evidence type="ECO:0000313" key="3">
    <source>
        <dbReference type="EMBL" id="WXB04593.1"/>
    </source>
</evidence>
<sequence>MSGDKVALVTGASRGIGRSIAVRLARDGFDVVINYLRNEDAAKQTLALVEKEGRRGWVACANVGEPDEVAAMMRSLGHLSRLDVLVHNAAIGTFKPLLDIRPNQIELAFKVNVCALLWLVKGALPLMGPGSKIVALSSVGGSRVVPNYGVVGPSKAALESLIRYLAVDLRPRGITVNAVSGGLVDTDALRAFPDWEKLAADAVAATPGGRLGGADEIASVVASLASGQLDWMCGQILRADGGATLR</sequence>
<dbReference type="Pfam" id="PF13561">
    <property type="entry name" value="adh_short_C2"/>
    <property type="match status" value="1"/>
</dbReference>
<dbReference type="InterPro" id="IPR002347">
    <property type="entry name" value="SDR_fam"/>
</dbReference>
<dbReference type="EMBL" id="CP089983">
    <property type="protein sequence ID" value="WXB04593.1"/>
    <property type="molecule type" value="Genomic_DNA"/>
</dbReference>
<dbReference type="Gene3D" id="3.40.50.720">
    <property type="entry name" value="NAD(P)-binding Rossmann-like Domain"/>
    <property type="match status" value="1"/>
</dbReference>
<comment type="similarity">
    <text evidence="1">Belongs to the short-chain dehydrogenases/reductases (SDR) family.</text>
</comment>
<accession>A0ABZ2L171</accession>
<name>A0ABZ2L171_9BACT</name>
<dbReference type="PANTHER" id="PTHR43639">
    <property type="entry name" value="OXIDOREDUCTASE, SHORT-CHAIN DEHYDROGENASE/REDUCTASE FAMILY (AFU_ORTHOLOGUE AFUA_5G02870)"/>
    <property type="match status" value="1"/>
</dbReference>
<keyword evidence="2" id="KW-0560">Oxidoreductase</keyword>
<evidence type="ECO:0000256" key="1">
    <source>
        <dbReference type="ARBA" id="ARBA00006484"/>
    </source>
</evidence>
<evidence type="ECO:0000256" key="2">
    <source>
        <dbReference type="ARBA" id="ARBA00023002"/>
    </source>
</evidence>
<evidence type="ECO:0000313" key="4">
    <source>
        <dbReference type="Proteomes" id="UP001374803"/>
    </source>
</evidence>